<comment type="subunit">
    <text evidence="4 9">Homodimer.</text>
</comment>
<evidence type="ECO:0000256" key="1">
    <source>
        <dbReference type="ARBA" id="ARBA00001933"/>
    </source>
</evidence>
<dbReference type="OrthoDB" id="9807157at2"/>
<keyword evidence="5 9" id="KW-0808">Transferase</keyword>
<evidence type="ECO:0000256" key="2">
    <source>
        <dbReference type="ARBA" id="ARBA00004746"/>
    </source>
</evidence>
<feature type="binding site" evidence="9">
    <location>
        <position position="223"/>
    </location>
    <ligand>
        <name>pyridoxal 5'-phosphate</name>
        <dbReference type="ChEBI" id="CHEBI:597326"/>
    </ligand>
</feature>
<feature type="binding site" evidence="9">
    <location>
        <position position="249"/>
    </location>
    <ligand>
        <name>pyridoxal 5'-phosphate</name>
        <dbReference type="ChEBI" id="CHEBI:597326"/>
    </ligand>
</feature>
<evidence type="ECO:0000256" key="9">
    <source>
        <dbReference type="HAMAP-Rule" id="MF_01693"/>
    </source>
</evidence>
<dbReference type="InterPro" id="IPR022834">
    <property type="entry name" value="AONS_Proteobacteria"/>
</dbReference>
<dbReference type="InterPro" id="IPR004839">
    <property type="entry name" value="Aminotransferase_I/II_large"/>
</dbReference>
<accession>A0A0J1HGZ7</accession>
<dbReference type="SUPFAM" id="SSF53383">
    <property type="entry name" value="PLP-dependent transferases"/>
    <property type="match status" value="1"/>
</dbReference>
<dbReference type="EMBL" id="LDOU01000005">
    <property type="protein sequence ID" value="KLV10885.1"/>
    <property type="molecule type" value="Genomic_DNA"/>
</dbReference>
<feature type="domain" description="Aminotransferase class I/classII large" evidence="11">
    <location>
        <begin position="51"/>
        <end position="393"/>
    </location>
</feature>
<dbReference type="PATRIC" id="fig|320778.3.peg.1189"/>
<keyword evidence="7 9" id="KW-0663">Pyridoxal phosphate</keyword>
<comment type="pathway">
    <text evidence="2 9">Cofactor biosynthesis; biotin biosynthesis.</text>
</comment>
<dbReference type="PANTHER" id="PTHR13693">
    <property type="entry name" value="CLASS II AMINOTRANSFERASE/8-AMINO-7-OXONONANOATE SYNTHASE"/>
    <property type="match status" value="1"/>
</dbReference>
<dbReference type="AlphaFoldDB" id="A0A0J1HGZ7"/>
<comment type="caution">
    <text evidence="12">The sequence shown here is derived from an EMBL/GenBank/DDBJ whole genome shotgun (WGS) entry which is preliminary data.</text>
</comment>
<evidence type="ECO:0000256" key="7">
    <source>
        <dbReference type="ARBA" id="ARBA00022898"/>
    </source>
</evidence>
<keyword evidence="13" id="KW-1185">Reference proteome</keyword>
<dbReference type="GO" id="GO:0030170">
    <property type="term" value="F:pyridoxal phosphate binding"/>
    <property type="evidence" value="ECO:0007669"/>
    <property type="project" value="UniProtKB-UniRule"/>
</dbReference>
<dbReference type="Gene3D" id="3.90.1150.10">
    <property type="entry name" value="Aspartate Aminotransferase, domain 1"/>
    <property type="match status" value="1"/>
</dbReference>
<dbReference type="EC" id="2.3.1.47" evidence="9"/>
<name>A0A0J1HGZ7_9GAMM</name>
<dbReference type="Pfam" id="PF00155">
    <property type="entry name" value="Aminotran_1_2"/>
    <property type="match status" value="1"/>
</dbReference>
<proteinExistence type="inferred from homology"/>
<dbReference type="InterPro" id="IPR050087">
    <property type="entry name" value="AON_synthase_class-II"/>
</dbReference>
<dbReference type="RefSeq" id="WP_047884184.1">
    <property type="nucleotide sequence ID" value="NZ_CP071325.1"/>
</dbReference>
<dbReference type="InterPro" id="IPR001917">
    <property type="entry name" value="Aminotrans_II_pyridoxalP_BS"/>
</dbReference>
<evidence type="ECO:0000256" key="5">
    <source>
        <dbReference type="ARBA" id="ARBA00022679"/>
    </source>
</evidence>
<dbReference type="InterPro" id="IPR015424">
    <property type="entry name" value="PyrdxlP-dep_Trfase"/>
</dbReference>
<evidence type="ECO:0000256" key="6">
    <source>
        <dbReference type="ARBA" id="ARBA00022756"/>
    </source>
</evidence>
<evidence type="ECO:0000256" key="10">
    <source>
        <dbReference type="PIRSR" id="PIRSR604723-51"/>
    </source>
</evidence>
<comment type="function">
    <text evidence="9">Catalyzes the decarboxylative condensation of pimeloyl-[acyl-carrier protein] and L-alanine to produce 8-amino-7-oxononanoate (AON), [acyl-carrier protein], and carbon dioxide.</text>
</comment>
<dbReference type="InterPro" id="IPR015421">
    <property type="entry name" value="PyrdxlP-dep_Trfase_major"/>
</dbReference>
<dbReference type="Gene3D" id="3.40.640.10">
    <property type="entry name" value="Type I PLP-dependent aspartate aminotransferase-like (Major domain)"/>
    <property type="match status" value="1"/>
</dbReference>
<dbReference type="InterPro" id="IPR004723">
    <property type="entry name" value="AONS_Archaea/Proteobacteria"/>
</dbReference>
<dbReference type="PROSITE" id="PS00599">
    <property type="entry name" value="AA_TRANSFER_CLASS_2"/>
    <property type="match status" value="1"/>
</dbReference>
<dbReference type="InterPro" id="IPR015422">
    <property type="entry name" value="PyrdxlP-dep_Trfase_small"/>
</dbReference>
<feature type="binding site" evidence="9">
    <location>
        <begin position="119"/>
        <end position="120"/>
    </location>
    <ligand>
        <name>pyridoxal 5'-phosphate</name>
        <dbReference type="ChEBI" id="CHEBI:597326"/>
    </ligand>
</feature>
<evidence type="ECO:0000256" key="3">
    <source>
        <dbReference type="ARBA" id="ARBA00010008"/>
    </source>
</evidence>
<dbReference type="STRING" id="320778.ABT57_05490"/>
<comment type="similarity">
    <text evidence="3 9">Belongs to the class-II pyridoxal-phosphate-dependent aminotransferase family. BioF subfamily.</text>
</comment>
<feature type="modified residue" description="N6-(pyridoxal phosphate)lysine" evidence="9 10">
    <location>
        <position position="252"/>
    </location>
</feature>
<dbReference type="PANTHER" id="PTHR13693:SF100">
    <property type="entry name" value="8-AMINO-7-OXONONANOATE SYNTHASE"/>
    <property type="match status" value="1"/>
</dbReference>
<protein>
    <recommendedName>
        <fullName evidence="9">8-amino-7-oxononanoate synthase</fullName>
        <shortName evidence="9">AONS</shortName>
        <ecNumber evidence="9">2.3.1.47</ecNumber>
    </recommendedName>
    <alternativeName>
        <fullName evidence="9">7-keto-8-amino-pelargonic acid synthase</fullName>
        <shortName evidence="9">7-KAP synthase</shortName>
        <shortName evidence="9">KAPA synthase</shortName>
    </alternativeName>
    <alternativeName>
        <fullName evidence="9">8-amino-7-ketopelargonate synthase</fullName>
    </alternativeName>
</protein>
<evidence type="ECO:0000313" key="13">
    <source>
        <dbReference type="Proteomes" id="UP000035909"/>
    </source>
</evidence>
<dbReference type="HAMAP" id="MF_01693">
    <property type="entry name" value="BioF_aminotrans_2"/>
    <property type="match status" value="1"/>
</dbReference>
<evidence type="ECO:0000256" key="8">
    <source>
        <dbReference type="ARBA" id="ARBA00047715"/>
    </source>
</evidence>
<evidence type="ECO:0000256" key="4">
    <source>
        <dbReference type="ARBA" id="ARBA00011738"/>
    </source>
</evidence>
<gene>
    <name evidence="9" type="primary">bioF</name>
    <name evidence="12" type="ORF">ABT57_05490</name>
</gene>
<keyword evidence="12" id="KW-0012">Acyltransferase</keyword>
<feature type="binding site" evidence="9">
    <location>
        <position position="144"/>
    </location>
    <ligand>
        <name>substrate</name>
    </ligand>
</feature>
<feature type="binding site" evidence="9">
    <location>
        <position position="195"/>
    </location>
    <ligand>
        <name>pyridoxal 5'-phosphate</name>
        <dbReference type="ChEBI" id="CHEBI:597326"/>
    </ligand>
</feature>
<feature type="binding site" evidence="9">
    <location>
        <position position="365"/>
    </location>
    <ligand>
        <name>substrate</name>
    </ligand>
</feature>
<dbReference type="GO" id="GO:0009102">
    <property type="term" value="P:biotin biosynthetic process"/>
    <property type="evidence" value="ECO:0007669"/>
    <property type="project" value="UniProtKB-UniRule"/>
</dbReference>
<organism evidence="12 13">
    <name type="scientific">Photobacterium ganghwense</name>
    <dbReference type="NCBI Taxonomy" id="320778"/>
    <lineage>
        <taxon>Bacteria</taxon>
        <taxon>Pseudomonadati</taxon>
        <taxon>Pseudomonadota</taxon>
        <taxon>Gammaproteobacteria</taxon>
        <taxon>Vibrionales</taxon>
        <taxon>Vibrionaceae</taxon>
        <taxon>Photobacterium</taxon>
    </lineage>
</organism>
<reference evidence="12 13" key="1">
    <citation type="submission" date="2015-05" db="EMBL/GenBank/DDBJ databases">
        <title>Photobacterium galathea sp. nov.</title>
        <authorList>
            <person name="Machado H."/>
            <person name="Gram L."/>
        </authorList>
    </citation>
    <scope>NUCLEOTIDE SEQUENCE [LARGE SCALE GENOMIC DNA]</scope>
    <source>
        <strain evidence="12 13">DSM 22954</strain>
    </source>
</reference>
<dbReference type="Proteomes" id="UP000035909">
    <property type="component" value="Unassembled WGS sequence"/>
</dbReference>
<dbReference type="NCBIfam" id="TIGR00858">
    <property type="entry name" value="bioF"/>
    <property type="match status" value="1"/>
</dbReference>
<dbReference type="UniPathway" id="UPA00078"/>
<comment type="cofactor">
    <cofactor evidence="1 9 10">
        <name>pyridoxal 5'-phosphate</name>
        <dbReference type="ChEBI" id="CHEBI:597326"/>
    </cofactor>
</comment>
<sequence length="400" mass="43521">MHPFNQRIQSALAARQSQGLYRSRTCLERQDCQVLDTGSLSQASSPHHAKRCLNFSSNDYLGLAQSPALVEAWQQGLTRYGAGSGASPLVTGYQPAHHRLEKQLADWLGYDRALLFSSGFGANQALLFTLLQKGDLLIQDKLNHASLMEAGMLSEATMRRFAHNDTDALAQLLAKQTNVTSAETVKMVVTEGVFSMDGDCAPLAAMQTLCHAHQSLLAVDDAHGCGVLGDEGRGSCDQAGIRPDILVVTFGKAFGLQGAAILCNEDLAEYLVQFARHYIYSTAIPPAQAHALSQACSMIQQQHWRREKLQELGHILAEALDPAVELVATDTPIKPVLVGDSQRAVAMSEQLRDRGIWVSAIRPPTVPVNSSRLRITLTANHEPSDIRQLANAINEVFHAQ</sequence>
<evidence type="ECO:0000313" key="12">
    <source>
        <dbReference type="EMBL" id="KLV10885.1"/>
    </source>
</evidence>
<feature type="binding site" evidence="9">
    <location>
        <position position="22"/>
    </location>
    <ligand>
        <name>substrate</name>
    </ligand>
</feature>
<keyword evidence="6 9" id="KW-0093">Biotin biosynthesis</keyword>
<dbReference type="CDD" id="cd06454">
    <property type="entry name" value="KBL_like"/>
    <property type="match status" value="1"/>
</dbReference>
<dbReference type="GO" id="GO:0008710">
    <property type="term" value="F:8-amino-7-oxononanoate synthase activity"/>
    <property type="evidence" value="ECO:0007669"/>
    <property type="project" value="UniProtKB-UniRule"/>
</dbReference>
<evidence type="ECO:0000259" key="11">
    <source>
        <dbReference type="Pfam" id="PF00155"/>
    </source>
</evidence>
<comment type="catalytic activity">
    <reaction evidence="8 9">
        <text>6-carboxyhexanoyl-[ACP] + L-alanine + H(+) = (8S)-8-amino-7-oxononanoate + holo-[ACP] + CO2</text>
        <dbReference type="Rhea" id="RHEA:42288"/>
        <dbReference type="Rhea" id="RHEA-COMP:9685"/>
        <dbReference type="Rhea" id="RHEA-COMP:9955"/>
        <dbReference type="ChEBI" id="CHEBI:15378"/>
        <dbReference type="ChEBI" id="CHEBI:16526"/>
        <dbReference type="ChEBI" id="CHEBI:57972"/>
        <dbReference type="ChEBI" id="CHEBI:64479"/>
        <dbReference type="ChEBI" id="CHEBI:78846"/>
        <dbReference type="ChEBI" id="CHEBI:149468"/>
        <dbReference type="EC" id="2.3.1.47"/>
    </reaction>
</comment>